<dbReference type="EMBL" id="JAQRFI010000099">
    <property type="protein sequence ID" value="MDC9591542.1"/>
    <property type="molecule type" value="Genomic_DNA"/>
</dbReference>
<organism evidence="1 2">
    <name type="scientific">Xenorhabdus yunnanensis</name>
    <dbReference type="NCBI Taxonomy" id="3025878"/>
    <lineage>
        <taxon>Bacteria</taxon>
        <taxon>Pseudomonadati</taxon>
        <taxon>Pseudomonadota</taxon>
        <taxon>Gammaproteobacteria</taxon>
        <taxon>Enterobacterales</taxon>
        <taxon>Morganellaceae</taxon>
        <taxon>Xenorhabdus</taxon>
    </lineage>
</organism>
<dbReference type="Gene3D" id="2.180.10.10">
    <property type="entry name" value="RHS repeat-associated core"/>
    <property type="match status" value="1"/>
</dbReference>
<comment type="caution">
    <text evidence="1">The sequence shown here is derived from an EMBL/GenBank/DDBJ whole genome shotgun (WGS) entry which is preliminary data.</text>
</comment>
<evidence type="ECO:0000313" key="1">
    <source>
        <dbReference type="EMBL" id="MDC9591542.1"/>
    </source>
</evidence>
<feature type="non-terminal residue" evidence="1">
    <location>
        <position position="1"/>
    </location>
</feature>
<proteinExistence type="predicted"/>
<protein>
    <submittedName>
        <fullName evidence="1">Type IV secretion protein Rhs</fullName>
    </submittedName>
</protein>
<reference evidence="1 2" key="1">
    <citation type="submission" date="2023-02" db="EMBL/GenBank/DDBJ databases">
        <title>Entomopathogenic bacteria.</title>
        <authorList>
            <person name="Machado R.A."/>
        </authorList>
    </citation>
    <scope>NUCLEOTIDE SEQUENCE [LARGE SCALE GENOMIC DNA]</scope>
    <source>
        <strain evidence="1 2">XENO-10</strain>
    </source>
</reference>
<evidence type="ECO:0000313" key="2">
    <source>
        <dbReference type="Proteomes" id="UP001217178"/>
    </source>
</evidence>
<sequence>DPIGLMGGVNPYSYVHNPANWTDPLGLAGGVGNKGEPVKLKAPEVVELDPRTIRFSQNSVNGAAEITQSMKAKGWAGDPIDVVRMKDGGLTTIDNTRVLAASRANVNVKARVHDGSTPLPQEFIKRFTTYKGIPSTWEEAINLRIGKQNAGYRKRYPDGSNVIGSLD</sequence>
<name>A0ABT5LK98_9GAMM</name>
<dbReference type="Proteomes" id="UP001217178">
    <property type="component" value="Unassembled WGS sequence"/>
</dbReference>
<gene>
    <name evidence="1" type="ORF">PSI23_20225</name>
</gene>
<accession>A0ABT5LK98</accession>
<keyword evidence="2" id="KW-1185">Reference proteome</keyword>